<dbReference type="EMBL" id="LWAF01000013">
    <property type="protein sequence ID" value="ODN29996.1"/>
    <property type="molecule type" value="Genomic_DNA"/>
</dbReference>
<name>A0A1E3G173_9BACT</name>
<organism evidence="2 3">
    <name type="scientific">Fervidobacterium thailandense</name>
    <dbReference type="NCBI Taxonomy" id="1008305"/>
    <lineage>
        <taxon>Bacteria</taxon>
        <taxon>Thermotogati</taxon>
        <taxon>Thermotogota</taxon>
        <taxon>Thermotogae</taxon>
        <taxon>Thermotogales</taxon>
        <taxon>Fervidobacteriaceae</taxon>
        <taxon>Fervidobacterium</taxon>
    </lineage>
</organism>
<dbReference type="AlphaFoldDB" id="A0A1E3G173"/>
<sequence>MTGKDLLSIAVRIESAGFSYYSKLAGKTTGSLKSLFEELAQQEREHMKRFEELMRKYEADENFATWQNEEVLGYAEQYAKAFIFPELEKEEQEVPETIVAALRRAIEVEKDSIIYYNEIKSVVPDSKAVEEILREEKEHLRKLSEKLLSEDISMFSEGSMI</sequence>
<evidence type="ECO:0000313" key="2">
    <source>
        <dbReference type="EMBL" id="ODN29996.1"/>
    </source>
</evidence>
<dbReference type="Proteomes" id="UP000094570">
    <property type="component" value="Unassembled WGS sequence"/>
</dbReference>
<dbReference type="OrthoDB" id="37405at2"/>
<proteinExistence type="predicted"/>
<keyword evidence="3" id="KW-1185">Reference proteome</keyword>
<dbReference type="GO" id="GO:0046872">
    <property type="term" value="F:metal ion binding"/>
    <property type="evidence" value="ECO:0007669"/>
    <property type="project" value="InterPro"/>
</dbReference>
<dbReference type="GO" id="GO:0016491">
    <property type="term" value="F:oxidoreductase activity"/>
    <property type="evidence" value="ECO:0007669"/>
    <property type="project" value="InterPro"/>
</dbReference>
<dbReference type="Pfam" id="PF02915">
    <property type="entry name" value="Rubrerythrin"/>
    <property type="match status" value="1"/>
</dbReference>
<comment type="caution">
    <text evidence="2">The sequence shown here is derived from an EMBL/GenBank/DDBJ whole genome shotgun (WGS) entry which is preliminary data.</text>
</comment>
<dbReference type="InterPro" id="IPR009078">
    <property type="entry name" value="Ferritin-like_SF"/>
</dbReference>
<evidence type="ECO:0000259" key="1">
    <source>
        <dbReference type="Pfam" id="PF02915"/>
    </source>
</evidence>
<feature type="domain" description="Rubrerythrin diiron-binding" evidence="1">
    <location>
        <begin position="5"/>
        <end position="144"/>
    </location>
</feature>
<evidence type="ECO:0000313" key="3">
    <source>
        <dbReference type="Proteomes" id="UP000094570"/>
    </source>
</evidence>
<protein>
    <submittedName>
        <fullName evidence="2">Ferritin</fullName>
    </submittedName>
</protein>
<dbReference type="InterPro" id="IPR012347">
    <property type="entry name" value="Ferritin-like"/>
</dbReference>
<dbReference type="CDD" id="cd01045">
    <property type="entry name" value="Ferritin_like_AB"/>
    <property type="match status" value="1"/>
</dbReference>
<dbReference type="SUPFAM" id="SSF47240">
    <property type="entry name" value="Ferritin-like"/>
    <property type="match status" value="1"/>
</dbReference>
<gene>
    <name evidence="2" type="ORF">A4H02_07750</name>
</gene>
<dbReference type="RefSeq" id="WP_069293642.1">
    <property type="nucleotide sequence ID" value="NZ_CP140110.1"/>
</dbReference>
<dbReference type="Gene3D" id="1.20.1260.10">
    <property type="match status" value="1"/>
</dbReference>
<dbReference type="InterPro" id="IPR003251">
    <property type="entry name" value="Rr_diiron-bd_dom"/>
</dbReference>
<accession>A0A1E3G173</accession>
<dbReference type="STRING" id="1008305.A4H02_07750"/>
<reference evidence="3" key="1">
    <citation type="submission" date="2016-04" db="EMBL/GenBank/DDBJ databases">
        <title>The genome sequence project of a novel Fervidobacterium isolate from a hot spring in Thailand.</title>
        <authorList>
            <person name="Gonzalez J.M."/>
            <person name="Cuecas A."/>
            <person name="Kanoksilapatham W."/>
        </authorList>
    </citation>
    <scope>NUCLEOTIDE SEQUENCE [LARGE SCALE GENOMIC DNA]</scope>
    <source>
        <strain evidence="3">FC2004</strain>
    </source>
</reference>